<feature type="chain" id="PRO_5002488715" description="Fibronectin type-III domain-containing protein" evidence="1">
    <location>
        <begin position="19"/>
        <end position="732"/>
    </location>
</feature>
<organism evidence="2 3">
    <name type="scientific">Parabacteroides gordonii MS-1 = DSM 23371</name>
    <dbReference type="NCBI Taxonomy" id="1203610"/>
    <lineage>
        <taxon>Bacteria</taxon>
        <taxon>Pseudomonadati</taxon>
        <taxon>Bacteroidota</taxon>
        <taxon>Bacteroidia</taxon>
        <taxon>Bacteroidales</taxon>
        <taxon>Tannerellaceae</taxon>
        <taxon>Parabacteroides</taxon>
    </lineage>
</organism>
<evidence type="ECO:0000313" key="2">
    <source>
        <dbReference type="EMBL" id="KKB50571.1"/>
    </source>
</evidence>
<dbReference type="EMBL" id="AQHW01000020">
    <property type="protein sequence ID" value="KKB50571.1"/>
    <property type="molecule type" value="Genomic_DNA"/>
</dbReference>
<dbReference type="InterPro" id="IPR052392">
    <property type="entry name" value="Kelch-BTB_domain-containing"/>
</dbReference>
<dbReference type="InterPro" id="IPR015915">
    <property type="entry name" value="Kelch-typ_b-propeller"/>
</dbReference>
<dbReference type="RefSeq" id="WP_028729364.1">
    <property type="nucleotide sequence ID" value="NZ_KE386763.1"/>
</dbReference>
<gene>
    <name evidence="2" type="ORF">HMPREF1536_04107</name>
</gene>
<evidence type="ECO:0000256" key="1">
    <source>
        <dbReference type="SAM" id="SignalP"/>
    </source>
</evidence>
<dbReference type="STRING" id="1203610.HMPREF1536_04107"/>
<dbReference type="PANTHER" id="PTHR46375:SF3">
    <property type="entry name" value="KELCH REPEAT AND BTB DOMAIN-CONTAINING PROTEIN 13"/>
    <property type="match status" value="1"/>
</dbReference>
<keyword evidence="3" id="KW-1185">Reference proteome</keyword>
<evidence type="ECO:0000313" key="3">
    <source>
        <dbReference type="Proteomes" id="UP000033035"/>
    </source>
</evidence>
<dbReference type="AlphaFoldDB" id="A0A0F5IY74"/>
<name>A0A0F5IY74_9BACT</name>
<dbReference type="PATRIC" id="fig|1203610.3.peg.4185"/>
<dbReference type="PANTHER" id="PTHR46375">
    <property type="entry name" value="KELCH REPEAT AND BTB DOMAIN-CONTAINING PROTEIN 13-RELATED"/>
    <property type="match status" value="1"/>
</dbReference>
<keyword evidence="1" id="KW-0732">Signal</keyword>
<accession>A0A0F5IY74</accession>
<dbReference type="SUPFAM" id="SSF117281">
    <property type="entry name" value="Kelch motif"/>
    <property type="match status" value="1"/>
</dbReference>
<dbReference type="HOGENOM" id="CLU_385390_0_0_10"/>
<proteinExistence type="predicted"/>
<dbReference type="InterPro" id="IPR006652">
    <property type="entry name" value="Kelch_1"/>
</dbReference>
<protein>
    <recommendedName>
        <fullName evidence="4">Fibronectin type-III domain-containing protein</fullName>
    </recommendedName>
</protein>
<evidence type="ECO:0008006" key="4">
    <source>
        <dbReference type="Google" id="ProtNLM"/>
    </source>
</evidence>
<dbReference type="Pfam" id="PF01344">
    <property type="entry name" value="Kelch_1"/>
    <property type="match status" value="2"/>
</dbReference>
<dbReference type="Gene3D" id="2.120.10.80">
    <property type="entry name" value="Kelch-type beta propeller"/>
    <property type="match status" value="1"/>
</dbReference>
<comment type="caution">
    <text evidence="2">The sequence shown here is derived from an EMBL/GenBank/DDBJ whole genome shotgun (WGS) entry which is preliminary data.</text>
</comment>
<sequence length="732" mass="81488">MKQLYLLLFTLFAACLFGCLEEPDMDPSLQNAFAPELEKFTRANVDITATTIVARATVKKENGDPVTERGFIYWLKNTTKVETVNETNLENGKGEFSKKIEKLQNDTIYYISPYARNKKGITYGDTLDINTKPGIGSVVTSEVTEVTATTAVVGGLIKDKGEGEIKMIGFNLYKNSELDSIIKIDMDEMPTDSTFIHTLTELESETDYVIEAIVENSFGQFNTDKQSFRTPDGHPELGFLSVIEADYSQVTVRAKLVKKGDGELDSIGFCWSDVKAVGRPNIKEDSTIKCTVDKDGFFVGVIPNLKAQTRYYVHSYAVNAFGTVYTPDSMEISAKSDAPTIFMDEASNYVMKDGSVTVSAVLKDDGRGSVSEIVICYSLSATPNPDKDEKITLSREELELDADNRFKVSLPKLLKGNQKYYVIAYAKNKFGTGSSSVVSFTTPPIFSTTDIKSFPVDWGLRKEFAAFSLGNDAFILGGDFGSTRTKELIGYNADNNVWMQYRSYDKEATNISVCTNENTVYALGGRQSGFGQNGILRTCYSYSYSDNTWNEIDGGELVGENIRYDAVSFVSNDKIYLIGGVNLNSALTDTIFYYDMNAKTWSGSSRFDVAFSGGIALMKDGNAYVGLGNKPSECGFFTSSGDFKDWTSLETPPGLMNKVSTGVVYYDNIYVIDDSGIIWQYNLTEDKWYQRSTCLPEKIKNFKIYVLNDMIYILGMDYFNTTLMTYDPSWDN</sequence>
<reference evidence="2 3" key="1">
    <citation type="submission" date="2013-04" db="EMBL/GenBank/DDBJ databases">
        <title>The Genome Sequence of Parabacteroides gordonii DSM 23371.</title>
        <authorList>
            <consortium name="The Broad Institute Genomics Platform"/>
            <person name="Earl A."/>
            <person name="Ward D."/>
            <person name="Feldgarden M."/>
            <person name="Gevers D."/>
            <person name="Martens E."/>
            <person name="Sakamoto M."/>
            <person name="Benno Y."/>
            <person name="Suzuki N."/>
            <person name="Matsunaga N."/>
            <person name="Koshihara K."/>
            <person name="Seki M."/>
            <person name="Komiya H."/>
            <person name="Walker B."/>
            <person name="Young S."/>
            <person name="Zeng Q."/>
            <person name="Gargeya S."/>
            <person name="Fitzgerald M."/>
            <person name="Haas B."/>
            <person name="Abouelleil A."/>
            <person name="Allen A.W."/>
            <person name="Alvarado L."/>
            <person name="Arachchi H.M."/>
            <person name="Berlin A.M."/>
            <person name="Chapman S.B."/>
            <person name="Gainer-Dewar J."/>
            <person name="Goldberg J."/>
            <person name="Griggs A."/>
            <person name="Gujja S."/>
            <person name="Hansen M."/>
            <person name="Howarth C."/>
            <person name="Imamovic A."/>
            <person name="Ireland A."/>
            <person name="Larimer J."/>
            <person name="McCowan C."/>
            <person name="Murphy C."/>
            <person name="Pearson M."/>
            <person name="Poon T.W."/>
            <person name="Priest M."/>
            <person name="Roberts A."/>
            <person name="Saif S."/>
            <person name="Shea T."/>
            <person name="Sisk P."/>
            <person name="Sykes S."/>
            <person name="Wortman J."/>
            <person name="Nusbaum C."/>
            <person name="Birren B."/>
        </authorList>
    </citation>
    <scope>NUCLEOTIDE SEQUENCE [LARGE SCALE GENOMIC DNA]</scope>
    <source>
        <strain evidence="2 3">MS-1</strain>
    </source>
</reference>
<dbReference type="Proteomes" id="UP000033035">
    <property type="component" value="Unassembled WGS sequence"/>
</dbReference>
<feature type="signal peptide" evidence="1">
    <location>
        <begin position="1"/>
        <end position="18"/>
    </location>
</feature>